<feature type="region of interest" description="Disordered" evidence="1">
    <location>
        <begin position="34"/>
        <end position="61"/>
    </location>
</feature>
<accession>Q6IKN6</accession>
<reference evidence="2" key="1">
    <citation type="journal article" date="2003" name="Genome Biol.">
        <title>An integrated gene annotation and transcriptional profiling approach towards the full gene content of the Drosophila genome.</title>
        <authorList>
            <person name="Hild M."/>
            <person name="Beckmann B."/>
            <person name="Haas S.A."/>
            <person name="Koch B."/>
            <person name="Solovyev V."/>
            <person name="Busold C."/>
            <person name="Fellenberg K."/>
            <person name="Boutros M."/>
            <person name="Vingron M."/>
            <person name="Sauer F."/>
            <person name="Hoheisel J.D."/>
            <person name="Paro R."/>
        </authorList>
    </citation>
    <scope>NUCLEOTIDE SEQUENCE</scope>
</reference>
<name>Q6IKN6_DROME</name>
<protein>
    <submittedName>
        <fullName evidence="2">HDC12020</fullName>
    </submittedName>
</protein>
<proteinExistence type="predicted"/>
<evidence type="ECO:0000256" key="1">
    <source>
        <dbReference type="SAM" id="MobiDB-lite"/>
    </source>
</evidence>
<sequence length="189" mass="20986">MVENGRKTAKARSKNVCNAGCCALFPATTTHFPPASTVSPGRQNKLDSTVGNQLAPAPNTGEHVAQSLPSALRFSFLFAAPPPGQRKYLAVNVLSTNSSFQYEMSHLFYGRGPRLKPHFFFVLRSCHFLWPWPVIDLARFAGLLSQELSCQELLRSRSPLPCSHSDNELKCFATHFNKNTYTYTAGYTL</sequence>
<organism evidence="2">
    <name type="scientific">Drosophila melanogaster</name>
    <name type="common">Fruit fly</name>
    <dbReference type="NCBI Taxonomy" id="7227"/>
    <lineage>
        <taxon>Eukaryota</taxon>
        <taxon>Metazoa</taxon>
        <taxon>Ecdysozoa</taxon>
        <taxon>Arthropoda</taxon>
        <taxon>Hexapoda</taxon>
        <taxon>Insecta</taxon>
        <taxon>Pterygota</taxon>
        <taxon>Neoptera</taxon>
        <taxon>Endopterygota</taxon>
        <taxon>Diptera</taxon>
        <taxon>Brachycera</taxon>
        <taxon>Muscomorpha</taxon>
        <taxon>Ephydroidea</taxon>
        <taxon>Drosophilidae</taxon>
        <taxon>Drosophila</taxon>
        <taxon>Sophophora</taxon>
    </lineage>
</organism>
<gene>
    <name evidence="2" type="ORF">HDC12020</name>
</gene>
<dbReference type="AlphaFoldDB" id="Q6IKN6"/>
<evidence type="ECO:0000313" key="2">
    <source>
        <dbReference type="EMBL" id="DAA03836.1"/>
    </source>
</evidence>
<feature type="compositionally biased region" description="Polar residues" evidence="1">
    <location>
        <begin position="34"/>
        <end position="52"/>
    </location>
</feature>
<dbReference type="EMBL" id="BK002330">
    <property type="protein sequence ID" value="DAA03836.1"/>
    <property type="molecule type" value="Genomic_DNA"/>
</dbReference>